<dbReference type="Pfam" id="PF04935">
    <property type="entry name" value="SURF6"/>
    <property type="match status" value="1"/>
</dbReference>
<feature type="compositionally biased region" description="Acidic residues" evidence="4">
    <location>
        <begin position="109"/>
        <end position="140"/>
    </location>
</feature>
<dbReference type="InterPro" id="IPR029188">
    <property type="entry name" value="Rrp14_N"/>
</dbReference>
<dbReference type="InterPro" id="IPR029190">
    <property type="entry name" value="Rrp14/SURF6_C"/>
</dbReference>
<comment type="subcellular location">
    <subcellularLocation>
        <location evidence="1">Nucleus</location>
    </subcellularLocation>
</comment>
<dbReference type="Pfam" id="PF15459">
    <property type="entry name" value="RRP14"/>
    <property type="match status" value="1"/>
</dbReference>
<feature type="region of interest" description="Disordered" evidence="4">
    <location>
        <begin position="292"/>
        <end position="416"/>
    </location>
</feature>
<dbReference type="InterPro" id="IPR007019">
    <property type="entry name" value="SURF6"/>
</dbReference>
<organism evidence="7 8">
    <name type="scientific">Malassezia cuniculi</name>
    <dbReference type="NCBI Taxonomy" id="948313"/>
    <lineage>
        <taxon>Eukaryota</taxon>
        <taxon>Fungi</taxon>
        <taxon>Dikarya</taxon>
        <taxon>Basidiomycota</taxon>
        <taxon>Ustilaginomycotina</taxon>
        <taxon>Malasseziomycetes</taxon>
        <taxon>Malasseziales</taxon>
        <taxon>Malasseziaceae</taxon>
        <taxon>Malassezia</taxon>
    </lineage>
</organism>
<feature type="compositionally biased region" description="Basic and acidic residues" evidence="4">
    <location>
        <begin position="210"/>
        <end position="232"/>
    </location>
</feature>
<dbReference type="GO" id="GO:0042274">
    <property type="term" value="P:ribosomal small subunit biogenesis"/>
    <property type="evidence" value="ECO:0007669"/>
    <property type="project" value="TreeGrafter"/>
</dbReference>
<gene>
    <name evidence="7" type="ORF">MCUN1_000406</name>
</gene>
<evidence type="ECO:0000256" key="4">
    <source>
        <dbReference type="SAM" id="MobiDB-lite"/>
    </source>
</evidence>
<evidence type="ECO:0008006" key="9">
    <source>
        <dbReference type="Google" id="ProtNLM"/>
    </source>
</evidence>
<feature type="domain" description="Ribosomal RNA-processing protein 14 N-terminal" evidence="6">
    <location>
        <begin position="16"/>
        <end position="82"/>
    </location>
</feature>
<evidence type="ECO:0000256" key="1">
    <source>
        <dbReference type="ARBA" id="ARBA00004123"/>
    </source>
</evidence>
<keyword evidence="8" id="KW-1185">Reference proteome</keyword>
<keyword evidence="3" id="KW-0539">Nucleus</keyword>
<dbReference type="EMBL" id="CP119877">
    <property type="protein sequence ID" value="WFD33593.1"/>
    <property type="molecule type" value="Genomic_DNA"/>
</dbReference>
<sequence>MSAAEAPAGRGLYKDSLARHDAAFSKLLSMIPAKFYLPASFDEESAASTKYQKNKRTKSQKQKEAEERKELRSMAKRAKLDPSNAKSIEQVQAERKQAQQAGSGSLNAADDDSDDDDDENENSNDVDDSDDDDDIDDADASDIPADATLDLSLDAEATPPPETAAAPARPARKASISELRERLHSKIETLRRKRNPSYDDAASGKQALLAERRRQRGEMRDKRRKERTEVRKSAAAAPVRAPGLIVAEDKRAEPDTSALTFSQVSFNTVGVPEAVKKSKYALPSDPKAALAALEARKRREEAKAQRDGDDAGAREEAHRWGRAMAAAEGVKLRDNEALLKQTIKRREKSKAKSAKAWNDRRKAEEEAQAAKQKKRMENISARRDAKKGKAPKPRPGFEGAPRGLGGSRKGARPQKR</sequence>
<name>A0AAF0EVW0_9BASI</name>
<dbReference type="AlphaFoldDB" id="A0AAF0EVW0"/>
<dbReference type="Proteomes" id="UP001219933">
    <property type="component" value="Chromosome 1"/>
</dbReference>
<evidence type="ECO:0000313" key="8">
    <source>
        <dbReference type="Proteomes" id="UP001219933"/>
    </source>
</evidence>
<dbReference type="GO" id="GO:0003723">
    <property type="term" value="F:RNA binding"/>
    <property type="evidence" value="ECO:0007669"/>
    <property type="project" value="TreeGrafter"/>
</dbReference>
<evidence type="ECO:0000256" key="2">
    <source>
        <dbReference type="ARBA" id="ARBA00005904"/>
    </source>
</evidence>
<proteinExistence type="inferred from homology"/>
<feature type="compositionally biased region" description="Basic and acidic residues" evidence="4">
    <location>
        <begin position="294"/>
        <end position="319"/>
    </location>
</feature>
<reference evidence="7" key="1">
    <citation type="submission" date="2023-03" db="EMBL/GenBank/DDBJ databases">
        <title>Mating type loci evolution in Malassezia.</title>
        <authorList>
            <person name="Coelho M.A."/>
        </authorList>
    </citation>
    <scope>NUCLEOTIDE SEQUENCE</scope>
    <source>
        <strain evidence="7">CBS 11721</strain>
    </source>
</reference>
<feature type="compositionally biased region" description="Basic and acidic residues" evidence="4">
    <location>
        <begin position="61"/>
        <end position="73"/>
    </location>
</feature>
<feature type="compositionally biased region" description="Basic and acidic residues" evidence="4">
    <location>
        <begin position="178"/>
        <end position="190"/>
    </location>
</feature>
<evidence type="ECO:0000256" key="3">
    <source>
        <dbReference type="ARBA" id="ARBA00023242"/>
    </source>
</evidence>
<dbReference type="PANTHER" id="PTHR14369:SF0">
    <property type="entry name" value="SURFEIT LOCUS PROTEIN 6"/>
    <property type="match status" value="1"/>
</dbReference>
<dbReference type="GO" id="GO:0003677">
    <property type="term" value="F:DNA binding"/>
    <property type="evidence" value="ECO:0007669"/>
    <property type="project" value="TreeGrafter"/>
</dbReference>
<evidence type="ECO:0000259" key="5">
    <source>
        <dbReference type="Pfam" id="PF04935"/>
    </source>
</evidence>
<evidence type="ECO:0000313" key="7">
    <source>
        <dbReference type="EMBL" id="WFD33593.1"/>
    </source>
</evidence>
<comment type="similarity">
    <text evidence="2">Belongs to the SURF6 family.</text>
</comment>
<feature type="domain" description="Ribosomal RNA-processing protein 14/surfeit locus protein 6 C-terminal" evidence="5">
    <location>
        <begin position="206"/>
        <end position="390"/>
    </location>
</feature>
<dbReference type="PANTHER" id="PTHR14369">
    <property type="entry name" value="SURFEIT LOCUS PROTEIN 6"/>
    <property type="match status" value="1"/>
</dbReference>
<dbReference type="GO" id="GO:0042273">
    <property type="term" value="P:ribosomal large subunit biogenesis"/>
    <property type="evidence" value="ECO:0007669"/>
    <property type="project" value="TreeGrafter"/>
</dbReference>
<accession>A0AAF0EVW0</accession>
<protein>
    <recommendedName>
        <fullName evidence="9">Ribosomal RNA-processing protein 14</fullName>
    </recommendedName>
</protein>
<dbReference type="GO" id="GO:0005730">
    <property type="term" value="C:nucleolus"/>
    <property type="evidence" value="ECO:0007669"/>
    <property type="project" value="TreeGrafter"/>
</dbReference>
<feature type="region of interest" description="Disordered" evidence="4">
    <location>
        <begin position="38"/>
        <end position="248"/>
    </location>
</feature>
<evidence type="ECO:0000259" key="6">
    <source>
        <dbReference type="Pfam" id="PF15459"/>
    </source>
</evidence>
<feature type="compositionally biased region" description="Basic residues" evidence="4">
    <location>
        <begin position="342"/>
        <end position="353"/>
    </location>
</feature>